<gene>
    <name evidence="7" type="ORF">KK1_036702</name>
</gene>
<dbReference type="GO" id="GO:0010133">
    <property type="term" value="P:L-proline catabolic process to L-glutamate"/>
    <property type="evidence" value="ECO:0007669"/>
    <property type="project" value="TreeGrafter"/>
</dbReference>
<keyword evidence="3 5" id="KW-0560">Oxidoreductase</keyword>
<evidence type="ECO:0000256" key="2">
    <source>
        <dbReference type="ARBA" id="ARBA00012695"/>
    </source>
</evidence>
<keyword evidence="4 5" id="KW-0642">Proline metabolism</keyword>
<name>A0A151RH61_CAJCA</name>
<dbReference type="OrthoDB" id="5464at2759"/>
<dbReference type="Gene3D" id="3.20.20.220">
    <property type="match status" value="1"/>
</dbReference>
<protein>
    <recommendedName>
        <fullName evidence="2 5">Proline dehydrogenase</fullName>
        <ecNumber evidence="2 5">1.5.5.2</ecNumber>
    </recommendedName>
</protein>
<dbReference type="InterPro" id="IPR015659">
    <property type="entry name" value="Proline_oxidase"/>
</dbReference>
<evidence type="ECO:0000313" key="8">
    <source>
        <dbReference type="Proteomes" id="UP000075243"/>
    </source>
</evidence>
<organism evidence="7 8">
    <name type="scientific">Cajanus cajan</name>
    <name type="common">Pigeon pea</name>
    <name type="synonym">Cajanus indicus</name>
    <dbReference type="NCBI Taxonomy" id="3821"/>
    <lineage>
        <taxon>Eukaryota</taxon>
        <taxon>Viridiplantae</taxon>
        <taxon>Streptophyta</taxon>
        <taxon>Embryophyta</taxon>
        <taxon>Tracheophyta</taxon>
        <taxon>Spermatophyta</taxon>
        <taxon>Magnoliopsida</taxon>
        <taxon>eudicotyledons</taxon>
        <taxon>Gunneridae</taxon>
        <taxon>Pentapetalae</taxon>
        <taxon>rosids</taxon>
        <taxon>fabids</taxon>
        <taxon>Fabales</taxon>
        <taxon>Fabaceae</taxon>
        <taxon>Papilionoideae</taxon>
        <taxon>50 kb inversion clade</taxon>
        <taxon>NPAAA clade</taxon>
        <taxon>indigoferoid/millettioid clade</taxon>
        <taxon>Phaseoleae</taxon>
        <taxon>Cajanus</taxon>
    </lineage>
</organism>
<reference evidence="7" key="1">
    <citation type="journal article" date="2012" name="Nat. Biotechnol.">
        <title>Draft genome sequence of pigeonpea (Cajanus cajan), an orphan legume crop of resource-poor farmers.</title>
        <authorList>
            <person name="Varshney R.K."/>
            <person name="Chen W."/>
            <person name="Li Y."/>
            <person name="Bharti A.K."/>
            <person name="Saxena R.K."/>
            <person name="Schlueter J.A."/>
            <person name="Donoghue M.T."/>
            <person name="Azam S."/>
            <person name="Fan G."/>
            <person name="Whaley A.M."/>
            <person name="Farmer A.D."/>
            <person name="Sheridan J."/>
            <person name="Iwata A."/>
            <person name="Tuteja R."/>
            <person name="Penmetsa R.V."/>
            <person name="Wu W."/>
            <person name="Upadhyaya H.D."/>
            <person name="Yang S.P."/>
            <person name="Shah T."/>
            <person name="Saxena K.B."/>
            <person name="Michael T."/>
            <person name="McCombie W.R."/>
            <person name="Yang B."/>
            <person name="Zhang G."/>
            <person name="Yang H."/>
            <person name="Wang J."/>
            <person name="Spillane C."/>
            <person name="Cook D.R."/>
            <person name="May G.D."/>
            <person name="Xu X."/>
            <person name="Jackson S.A."/>
        </authorList>
    </citation>
    <scope>NUCLEOTIDE SEQUENCE [LARGE SCALE GENOMIC DNA]</scope>
</reference>
<proteinExistence type="inferred from homology"/>
<comment type="catalytic activity">
    <reaction evidence="5">
        <text>L-proline + a quinone = (S)-1-pyrroline-5-carboxylate + a quinol + H(+)</text>
        <dbReference type="Rhea" id="RHEA:23784"/>
        <dbReference type="ChEBI" id="CHEBI:15378"/>
        <dbReference type="ChEBI" id="CHEBI:17388"/>
        <dbReference type="ChEBI" id="CHEBI:24646"/>
        <dbReference type="ChEBI" id="CHEBI:60039"/>
        <dbReference type="ChEBI" id="CHEBI:132124"/>
        <dbReference type="EC" id="1.5.5.2"/>
    </reaction>
</comment>
<dbReference type="Pfam" id="PF01619">
    <property type="entry name" value="Pro_dh"/>
    <property type="match status" value="1"/>
</dbReference>
<keyword evidence="5" id="KW-0274">FAD</keyword>
<dbReference type="Gramene" id="C.cajan_35236.t">
    <property type="protein sequence ID" value="C.cajan_35236.t"/>
    <property type="gene ID" value="C.cajan_35236"/>
</dbReference>
<evidence type="ECO:0000256" key="3">
    <source>
        <dbReference type="ARBA" id="ARBA00023002"/>
    </source>
</evidence>
<feature type="domain" description="Proline dehydrogenase" evidence="6">
    <location>
        <begin position="182"/>
        <end position="465"/>
    </location>
</feature>
<dbReference type="GO" id="GO:0071949">
    <property type="term" value="F:FAD binding"/>
    <property type="evidence" value="ECO:0007669"/>
    <property type="project" value="TreeGrafter"/>
</dbReference>
<dbReference type="EC" id="1.5.5.2" evidence="2 5"/>
<sequence>MATRVIPPRILKTVGYNTATATATATKSVNSSQPAYSPATAIMTPFFEKTEEGAAALRLDDGERLFASVASGRLVRASAVLHAAAVGPMVDVGMWVMRSRVFQSGLLRDLVSAAMRHTFYAHFCAGEDAAAAGRSIGALNDAGLRGMLVYGVEDAHDNEGCERNHRGFIHTVDVSKSLPTSSVSFAVVKITAICPMALLERVSDLLRWQQKDPSFILPWKQDSLPIFAESSPLYHTQKRPEPLTPEEESDLELANQRLLELCQKCVDANIPLLVDAEHTTVQPAIDYFTYSSAIMHNKDDKPIVFGTIQTYLKDAKERLLLTTKAAEKMGIPMGFKLVRGAYMSTESKLAESLGYASPIHNTIEDTHNCFNRCSSFLLEKVANGPGSVVLATHNIESGKLAVAKAHELGIEKVKHKLEFAQLYGMSEALSFGLSNAGFQVSKYMPFGPVEMVMPYLLRRAEENRGLLAASGFDRQLMRKELGRRLKAAVF</sequence>
<comment type="similarity">
    <text evidence="1 5">Belongs to the proline oxidase family.</text>
</comment>
<comment type="cofactor">
    <cofactor evidence="5">
        <name>FAD</name>
        <dbReference type="ChEBI" id="CHEBI:57692"/>
    </cofactor>
</comment>
<keyword evidence="5" id="KW-0285">Flavoprotein</keyword>
<comment type="function">
    <text evidence="5">Converts proline to delta-1-pyrroline-5-carboxylate.</text>
</comment>
<dbReference type="PANTHER" id="PTHR13914">
    <property type="entry name" value="PROLINE OXIDASE"/>
    <property type="match status" value="1"/>
</dbReference>
<dbReference type="AlphaFoldDB" id="A0A151RH61"/>
<dbReference type="InterPro" id="IPR002872">
    <property type="entry name" value="Proline_DH_dom"/>
</dbReference>
<evidence type="ECO:0000256" key="5">
    <source>
        <dbReference type="RuleBase" id="RU364054"/>
    </source>
</evidence>
<dbReference type="GO" id="GO:0005739">
    <property type="term" value="C:mitochondrion"/>
    <property type="evidence" value="ECO:0007669"/>
    <property type="project" value="TreeGrafter"/>
</dbReference>
<accession>A0A151RH61</accession>
<dbReference type="EMBL" id="KQ483746">
    <property type="protein sequence ID" value="KYP41890.1"/>
    <property type="molecule type" value="Genomic_DNA"/>
</dbReference>
<dbReference type="SUPFAM" id="SSF51730">
    <property type="entry name" value="FAD-linked oxidoreductase"/>
    <property type="match status" value="1"/>
</dbReference>
<dbReference type="InterPro" id="IPR029041">
    <property type="entry name" value="FAD-linked_oxidoreductase-like"/>
</dbReference>
<evidence type="ECO:0000259" key="6">
    <source>
        <dbReference type="Pfam" id="PF01619"/>
    </source>
</evidence>
<keyword evidence="8" id="KW-1185">Reference proteome</keyword>
<evidence type="ECO:0000256" key="1">
    <source>
        <dbReference type="ARBA" id="ARBA00005869"/>
    </source>
</evidence>
<evidence type="ECO:0000313" key="7">
    <source>
        <dbReference type="EMBL" id="KYP41890.1"/>
    </source>
</evidence>
<dbReference type="GO" id="GO:0004657">
    <property type="term" value="F:proline dehydrogenase activity"/>
    <property type="evidence" value="ECO:0007669"/>
    <property type="project" value="UniProtKB-EC"/>
</dbReference>
<dbReference type="OMA" id="QFCAGEK"/>
<dbReference type="Proteomes" id="UP000075243">
    <property type="component" value="Unassembled WGS sequence"/>
</dbReference>
<evidence type="ECO:0000256" key="4">
    <source>
        <dbReference type="ARBA" id="ARBA00023062"/>
    </source>
</evidence>
<dbReference type="STRING" id="3821.A0A151RH61"/>
<dbReference type="PANTHER" id="PTHR13914:SF0">
    <property type="entry name" value="PROLINE DEHYDROGENASE 1, MITOCHONDRIAL"/>
    <property type="match status" value="1"/>
</dbReference>